<evidence type="ECO:0000313" key="3">
    <source>
        <dbReference type="WBParaSite" id="PSAMB.scaffold6158size10055.g29221.t1"/>
    </source>
</evidence>
<sequence>MISNSSPLDVHRNEIVHPKFGTACILNRKAAPKSKNIRKIIADDNCLFHAFLFCLTSSKQHHLTIRRIICVYMEFYLATWQPLVGTRTISEYLDRGMRTSSICREHWGTKIEILTFANMCNCMVYVYNNHNSARNIKQYKGYRPQPRANRPATSIADLTTFLLYNAHNHFKVVLSP</sequence>
<accession>A0A914X0P6</accession>
<organism evidence="2 3">
    <name type="scientific">Plectus sambesii</name>
    <dbReference type="NCBI Taxonomy" id="2011161"/>
    <lineage>
        <taxon>Eukaryota</taxon>
        <taxon>Metazoa</taxon>
        <taxon>Ecdysozoa</taxon>
        <taxon>Nematoda</taxon>
        <taxon>Chromadorea</taxon>
        <taxon>Plectida</taxon>
        <taxon>Plectina</taxon>
        <taxon>Plectoidea</taxon>
        <taxon>Plectidae</taxon>
        <taxon>Plectus</taxon>
    </lineage>
</organism>
<dbReference type="Pfam" id="PF02338">
    <property type="entry name" value="OTU"/>
    <property type="match status" value="1"/>
</dbReference>
<dbReference type="GO" id="GO:0016579">
    <property type="term" value="P:protein deubiquitination"/>
    <property type="evidence" value="ECO:0007669"/>
    <property type="project" value="TreeGrafter"/>
</dbReference>
<dbReference type="InterPro" id="IPR050704">
    <property type="entry name" value="Peptidase_C85-like"/>
</dbReference>
<dbReference type="InterPro" id="IPR003323">
    <property type="entry name" value="OTU_dom"/>
</dbReference>
<name>A0A914X0P6_9BILA</name>
<dbReference type="AlphaFoldDB" id="A0A914X0P6"/>
<evidence type="ECO:0000313" key="2">
    <source>
        <dbReference type="Proteomes" id="UP000887566"/>
    </source>
</evidence>
<protein>
    <submittedName>
        <fullName evidence="3">OTU domain-containing protein</fullName>
    </submittedName>
</protein>
<proteinExistence type="predicted"/>
<dbReference type="Gene3D" id="3.90.70.80">
    <property type="match status" value="1"/>
</dbReference>
<dbReference type="PROSITE" id="PS50802">
    <property type="entry name" value="OTU"/>
    <property type="match status" value="1"/>
</dbReference>
<keyword evidence="2" id="KW-1185">Reference proteome</keyword>
<reference evidence="3" key="1">
    <citation type="submission" date="2022-11" db="UniProtKB">
        <authorList>
            <consortium name="WormBaseParasite"/>
        </authorList>
    </citation>
    <scope>IDENTIFICATION</scope>
</reference>
<dbReference type="WBParaSite" id="PSAMB.scaffold6158size10055.g29221.t1">
    <property type="protein sequence ID" value="PSAMB.scaffold6158size10055.g29221.t1"/>
    <property type="gene ID" value="PSAMB.scaffold6158size10055.g29221"/>
</dbReference>
<dbReference type="InterPro" id="IPR038765">
    <property type="entry name" value="Papain-like_cys_pep_sf"/>
</dbReference>
<dbReference type="PANTHER" id="PTHR12419">
    <property type="entry name" value="OTU DOMAIN CONTAINING PROTEIN"/>
    <property type="match status" value="1"/>
</dbReference>
<dbReference type="SUPFAM" id="SSF54001">
    <property type="entry name" value="Cysteine proteinases"/>
    <property type="match status" value="1"/>
</dbReference>
<evidence type="ECO:0000259" key="1">
    <source>
        <dbReference type="PROSITE" id="PS50802"/>
    </source>
</evidence>
<dbReference type="Proteomes" id="UP000887566">
    <property type="component" value="Unplaced"/>
</dbReference>
<dbReference type="GO" id="GO:0004843">
    <property type="term" value="F:cysteine-type deubiquitinase activity"/>
    <property type="evidence" value="ECO:0007669"/>
    <property type="project" value="TreeGrafter"/>
</dbReference>
<feature type="domain" description="OTU" evidence="1">
    <location>
        <begin position="35"/>
        <end position="176"/>
    </location>
</feature>